<dbReference type="GO" id="GO:0016787">
    <property type="term" value="F:hydrolase activity"/>
    <property type="evidence" value="ECO:0007669"/>
    <property type="project" value="UniProtKB-KW"/>
</dbReference>
<dbReference type="GO" id="GO:0090729">
    <property type="term" value="F:toxin activity"/>
    <property type="evidence" value="ECO:0007669"/>
    <property type="project" value="UniProtKB-KW"/>
</dbReference>
<evidence type="ECO:0000256" key="6">
    <source>
        <dbReference type="ARBA" id="ARBA00022842"/>
    </source>
</evidence>
<keyword evidence="2 8" id="KW-1277">Toxin-antitoxin system</keyword>
<dbReference type="PANTHER" id="PTHR33653">
    <property type="entry name" value="RIBONUCLEASE VAPC2"/>
    <property type="match status" value="1"/>
</dbReference>
<dbReference type="SMART" id="SM00670">
    <property type="entry name" value="PINc"/>
    <property type="match status" value="1"/>
</dbReference>
<comment type="similarity">
    <text evidence="7 8">Belongs to the PINc/VapC protein family.</text>
</comment>
<dbReference type="EMBL" id="MGHU01000008">
    <property type="protein sequence ID" value="OGM77977.1"/>
    <property type="molecule type" value="Genomic_DNA"/>
</dbReference>
<comment type="function">
    <text evidence="8">Toxic component of a toxin-antitoxin (TA) system. An RNase.</text>
</comment>
<feature type="binding site" evidence="8">
    <location>
        <position position="93"/>
    </location>
    <ligand>
        <name>Mg(2+)</name>
        <dbReference type="ChEBI" id="CHEBI:18420"/>
    </ligand>
</feature>
<name>A0A1F8CNR9_9BACT</name>
<keyword evidence="5 8" id="KW-0378">Hydrolase</keyword>
<dbReference type="InterPro" id="IPR022907">
    <property type="entry name" value="VapC_family"/>
</dbReference>
<evidence type="ECO:0000256" key="5">
    <source>
        <dbReference type="ARBA" id="ARBA00022801"/>
    </source>
</evidence>
<dbReference type="GO" id="GO:0000287">
    <property type="term" value="F:magnesium ion binding"/>
    <property type="evidence" value="ECO:0007669"/>
    <property type="project" value="UniProtKB-UniRule"/>
</dbReference>
<comment type="cofactor">
    <cofactor evidence="1 8">
        <name>Mg(2+)</name>
        <dbReference type="ChEBI" id="CHEBI:18420"/>
    </cofactor>
</comment>
<protein>
    <recommendedName>
        <fullName evidence="8">Ribonuclease VapC</fullName>
        <shortName evidence="8">RNase VapC</shortName>
        <ecNumber evidence="8">3.1.-.-</ecNumber>
    </recommendedName>
    <alternativeName>
        <fullName evidence="8">Toxin VapC</fullName>
    </alternativeName>
</protein>
<dbReference type="CDD" id="cd18741">
    <property type="entry name" value="PIN_VapC4-5_FitB-like"/>
    <property type="match status" value="1"/>
</dbReference>
<comment type="caution">
    <text evidence="10">The sequence shown here is derived from an EMBL/GenBank/DDBJ whole genome shotgun (WGS) entry which is preliminary data.</text>
</comment>
<dbReference type="InterPro" id="IPR050556">
    <property type="entry name" value="Type_II_TA_system_RNase"/>
</dbReference>
<dbReference type="Pfam" id="PF01850">
    <property type="entry name" value="PIN"/>
    <property type="match status" value="1"/>
</dbReference>
<evidence type="ECO:0000256" key="7">
    <source>
        <dbReference type="ARBA" id="ARBA00038093"/>
    </source>
</evidence>
<dbReference type="EC" id="3.1.-.-" evidence="8"/>
<dbReference type="SUPFAM" id="SSF88723">
    <property type="entry name" value="PIN domain-like"/>
    <property type="match status" value="1"/>
</dbReference>
<proteinExistence type="inferred from homology"/>
<feature type="domain" description="PIN" evidence="9">
    <location>
        <begin position="1"/>
        <end position="116"/>
    </location>
</feature>
<dbReference type="InterPro" id="IPR029060">
    <property type="entry name" value="PIN-like_dom_sf"/>
</dbReference>
<reference evidence="10 11" key="1">
    <citation type="journal article" date="2016" name="Nat. Commun.">
        <title>Thousands of microbial genomes shed light on interconnected biogeochemical processes in an aquifer system.</title>
        <authorList>
            <person name="Anantharaman K."/>
            <person name="Brown C.T."/>
            <person name="Hug L.A."/>
            <person name="Sharon I."/>
            <person name="Castelle C.J."/>
            <person name="Probst A.J."/>
            <person name="Thomas B.C."/>
            <person name="Singh A."/>
            <person name="Wilkins M.J."/>
            <person name="Karaoz U."/>
            <person name="Brodie E.L."/>
            <person name="Williams K.H."/>
            <person name="Hubbard S.S."/>
            <person name="Banfield J.F."/>
        </authorList>
    </citation>
    <scope>NUCLEOTIDE SEQUENCE [LARGE SCALE GENOMIC DNA]</scope>
</reference>
<keyword evidence="4 8" id="KW-0479">Metal-binding</keyword>
<dbReference type="HAMAP" id="MF_00265">
    <property type="entry name" value="VapC_Nob1"/>
    <property type="match status" value="1"/>
</dbReference>
<sequence>MKLVFDSSVLIDHLRGGDYYDSLLHDLKDEPSLLIPTIVLTELYSGQSTKQKDVLQKLQKLLSQLEQISLTENIATRAGKLIRDFGTSRGLPDYIIAATALEIGGEVVTLNTKHFQKIPGVAVFEY</sequence>
<dbReference type="GO" id="GO:0004540">
    <property type="term" value="F:RNA nuclease activity"/>
    <property type="evidence" value="ECO:0007669"/>
    <property type="project" value="InterPro"/>
</dbReference>
<gene>
    <name evidence="8" type="primary">vapC</name>
    <name evidence="10" type="ORF">A2188_02550</name>
</gene>
<evidence type="ECO:0000256" key="3">
    <source>
        <dbReference type="ARBA" id="ARBA00022722"/>
    </source>
</evidence>
<evidence type="ECO:0000256" key="2">
    <source>
        <dbReference type="ARBA" id="ARBA00022649"/>
    </source>
</evidence>
<evidence type="ECO:0000313" key="10">
    <source>
        <dbReference type="EMBL" id="OGM77977.1"/>
    </source>
</evidence>
<evidence type="ECO:0000256" key="8">
    <source>
        <dbReference type="HAMAP-Rule" id="MF_00265"/>
    </source>
</evidence>
<dbReference type="AlphaFoldDB" id="A0A1F8CNR9"/>
<keyword evidence="8" id="KW-0800">Toxin</keyword>
<dbReference type="Proteomes" id="UP000179241">
    <property type="component" value="Unassembled WGS sequence"/>
</dbReference>
<evidence type="ECO:0000256" key="1">
    <source>
        <dbReference type="ARBA" id="ARBA00001946"/>
    </source>
</evidence>
<keyword evidence="3 8" id="KW-0540">Nuclease</keyword>
<evidence type="ECO:0000313" key="11">
    <source>
        <dbReference type="Proteomes" id="UP000179241"/>
    </source>
</evidence>
<evidence type="ECO:0000259" key="9">
    <source>
        <dbReference type="SMART" id="SM00670"/>
    </source>
</evidence>
<feature type="binding site" evidence="8">
    <location>
        <position position="6"/>
    </location>
    <ligand>
        <name>Mg(2+)</name>
        <dbReference type="ChEBI" id="CHEBI:18420"/>
    </ligand>
</feature>
<evidence type="ECO:0000256" key="4">
    <source>
        <dbReference type="ARBA" id="ARBA00022723"/>
    </source>
</evidence>
<dbReference type="Gene3D" id="3.40.50.1010">
    <property type="entry name" value="5'-nuclease"/>
    <property type="match status" value="1"/>
</dbReference>
<organism evidence="10 11">
    <name type="scientific">Candidatus Woesebacteria bacterium RIFOXYA1_FULL_43_9</name>
    <dbReference type="NCBI Taxonomy" id="1802534"/>
    <lineage>
        <taxon>Bacteria</taxon>
        <taxon>Candidatus Woeseibacteriota</taxon>
    </lineage>
</organism>
<keyword evidence="6 8" id="KW-0460">Magnesium</keyword>
<dbReference type="PANTHER" id="PTHR33653:SF1">
    <property type="entry name" value="RIBONUCLEASE VAPC2"/>
    <property type="match status" value="1"/>
</dbReference>
<dbReference type="InterPro" id="IPR002716">
    <property type="entry name" value="PIN_dom"/>
</dbReference>
<accession>A0A1F8CNR9</accession>